<proteinExistence type="predicted"/>
<dbReference type="EMBL" id="KZ613740">
    <property type="protein sequence ID" value="PMD67589.1"/>
    <property type="molecule type" value="Genomic_DNA"/>
</dbReference>
<organism evidence="2 3">
    <name type="scientific">Hyaloscypha bicolor E</name>
    <dbReference type="NCBI Taxonomy" id="1095630"/>
    <lineage>
        <taxon>Eukaryota</taxon>
        <taxon>Fungi</taxon>
        <taxon>Dikarya</taxon>
        <taxon>Ascomycota</taxon>
        <taxon>Pezizomycotina</taxon>
        <taxon>Leotiomycetes</taxon>
        <taxon>Helotiales</taxon>
        <taxon>Hyaloscyphaceae</taxon>
        <taxon>Hyaloscypha</taxon>
        <taxon>Hyaloscypha bicolor</taxon>
    </lineage>
</organism>
<sequence length="94" mass="10178">MAEDWTDIIQSTKEKEKVPKGKEKDRMLKLGTSEGEALPPHIHLTAGATMNLAPESSSKPPQEHAMPSLHLTTSPETPFLGIGSKPKVSRGHPT</sequence>
<dbReference type="RefSeq" id="XP_024744493.1">
    <property type="nucleotide sequence ID" value="XM_024870862.1"/>
</dbReference>
<feature type="region of interest" description="Disordered" evidence="1">
    <location>
        <begin position="53"/>
        <end position="94"/>
    </location>
</feature>
<gene>
    <name evidence="2" type="ORF">K444DRAFT_18473</name>
</gene>
<reference evidence="2 3" key="1">
    <citation type="submission" date="2016-04" db="EMBL/GenBank/DDBJ databases">
        <title>A degradative enzymes factory behind the ericoid mycorrhizal symbiosis.</title>
        <authorList>
            <consortium name="DOE Joint Genome Institute"/>
            <person name="Martino E."/>
            <person name="Morin E."/>
            <person name="Grelet G."/>
            <person name="Kuo A."/>
            <person name="Kohler A."/>
            <person name="Daghino S."/>
            <person name="Barry K."/>
            <person name="Choi C."/>
            <person name="Cichocki N."/>
            <person name="Clum A."/>
            <person name="Copeland A."/>
            <person name="Hainaut M."/>
            <person name="Haridas S."/>
            <person name="Labutti K."/>
            <person name="Lindquist E."/>
            <person name="Lipzen A."/>
            <person name="Khouja H.-R."/>
            <person name="Murat C."/>
            <person name="Ohm R."/>
            <person name="Olson A."/>
            <person name="Spatafora J."/>
            <person name="Veneault-Fourrey C."/>
            <person name="Henrissat B."/>
            <person name="Grigoriev I."/>
            <person name="Martin F."/>
            <person name="Perotto S."/>
        </authorList>
    </citation>
    <scope>NUCLEOTIDE SEQUENCE [LARGE SCALE GENOMIC DNA]</scope>
    <source>
        <strain evidence="2 3">E</strain>
    </source>
</reference>
<name>A0A2J6TX35_9HELO</name>
<evidence type="ECO:0000256" key="1">
    <source>
        <dbReference type="SAM" id="MobiDB-lite"/>
    </source>
</evidence>
<dbReference type="AlphaFoldDB" id="A0A2J6TX35"/>
<dbReference type="InParanoid" id="A0A2J6TX35"/>
<feature type="compositionally biased region" description="Basic and acidic residues" evidence="1">
    <location>
        <begin position="12"/>
        <end position="25"/>
    </location>
</feature>
<evidence type="ECO:0000313" key="3">
    <source>
        <dbReference type="Proteomes" id="UP000235371"/>
    </source>
</evidence>
<accession>A0A2J6TX35</accession>
<evidence type="ECO:0000313" key="2">
    <source>
        <dbReference type="EMBL" id="PMD67589.1"/>
    </source>
</evidence>
<protein>
    <submittedName>
        <fullName evidence="2">Uncharacterized protein</fullName>
    </submittedName>
</protein>
<keyword evidence="3" id="KW-1185">Reference proteome</keyword>
<dbReference type="GeneID" id="36578944"/>
<dbReference type="Proteomes" id="UP000235371">
    <property type="component" value="Unassembled WGS sequence"/>
</dbReference>
<feature type="region of interest" description="Disordered" evidence="1">
    <location>
        <begin position="1"/>
        <end position="25"/>
    </location>
</feature>